<name>U4LF56_PYROM</name>
<organism evidence="1 2">
    <name type="scientific">Pyronema omphalodes (strain CBS 100304)</name>
    <name type="common">Pyronema confluens</name>
    <dbReference type="NCBI Taxonomy" id="1076935"/>
    <lineage>
        <taxon>Eukaryota</taxon>
        <taxon>Fungi</taxon>
        <taxon>Dikarya</taxon>
        <taxon>Ascomycota</taxon>
        <taxon>Pezizomycotina</taxon>
        <taxon>Pezizomycetes</taxon>
        <taxon>Pezizales</taxon>
        <taxon>Pyronemataceae</taxon>
        <taxon>Pyronema</taxon>
    </lineage>
</organism>
<protein>
    <submittedName>
        <fullName evidence="1">Uncharacterized protein</fullName>
    </submittedName>
</protein>
<dbReference type="AlphaFoldDB" id="U4LF56"/>
<proteinExistence type="predicted"/>
<dbReference type="EMBL" id="HF935427">
    <property type="protein sequence ID" value="CCX30177.1"/>
    <property type="molecule type" value="Genomic_DNA"/>
</dbReference>
<gene>
    <name evidence="1" type="ORF">PCON_08279</name>
</gene>
<keyword evidence="2" id="KW-1185">Reference proteome</keyword>
<sequence length="140" mass="16423">MANDDGHLEYAAAYGQVNFLCSRAACGLECCPTTTHPSPPLFQRSTAWFSRVATRNIRRSQTAPYLSPTHYRFSIERIPKILRRIHISDQAFSHFDANLQPDIITFLLDYTDYLYPKLLKCTHDNQYILLDQYLHRRQWL</sequence>
<evidence type="ECO:0000313" key="2">
    <source>
        <dbReference type="Proteomes" id="UP000018144"/>
    </source>
</evidence>
<accession>U4LF56</accession>
<reference evidence="1 2" key="1">
    <citation type="journal article" date="2013" name="PLoS Genet.">
        <title>The genome and development-dependent transcriptomes of Pyronema confluens: a window into fungal evolution.</title>
        <authorList>
            <person name="Traeger S."/>
            <person name="Altegoer F."/>
            <person name="Freitag M."/>
            <person name="Gabaldon T."/>
            <person name="Kempken F."/>
            <person name="Kumar A."/>
            <person name="Marcet-Houben M."/>
            <person name="Poggeler S."/>
            <person name="Stajich J.E."/>
            <person name="Nowrousian M."/>
        </authorList>
    </citation>
    <scope>NUCLEOTIDE SEQUENCE [LARGE SCALE GENOMIC DNA]</scope>
    <source>
        <strain evidence="2">CBS 100304</strain>
        <tissue evidence="1">Vegetative mycelium</tissue>
    </source>
</reference>
<evidence type="ECO:0000313" key="1">
    <source>
        <dbReference type="EMBL" id="CCX30177.1"/>
    </source>
</evidence>
<dbReference type="Proteomes" id="UP000018144">
    <property type="component" value="Unassembled WGS sequence"/>
</dbReference>